<evidence type="ECO:0000256" key="2">
    <source>
        <dbReference type="ARBA" id="ARBA00022448"/>
    </source>
</evidence>
<keyword evidence="5" id="KW-1185">Reference proteome</keyword>
<protein>
    <submittedName>
        <fullName evidence="4">Extracellular solute-binding protein</fullName>
    </submittedName>
</protein>
<organism evidence="4 5">
    <name type="scientific">Ructibacterium gallinarum</name>
    <dbReference type="NCBI Taxonomy" id="2779355"/>
    <lineage>
        <taxon>Bacteria</taxon>
        <taxon>Bacillati</taxon>
        <taxon>Bacillota</taxon>
        <taxon>Clostridia</taxon>
        <taxon>Eubacteriales</taxon>
        <taxon>Oscillospiraceae</taxon>
        <taxon>Ructibacterium</taxon>
    </lineage>
</organism>
<keyword evidence="2" id="KW-0813">Transport</keyword>
<keyword evidence="3" id="KW-0732">Signal</keyword>
<evidence type="ECO:0000256" key="3">
    <source>
        <dbReference type="ARBA" id="ARBA00022729"/>
    </source>
</evidence>
<name>A0A9D5M530_9FIRM</name>
<reference evidence="4" key="1">
    <citation type="submission" date="2020-10" db="EMBL/GenBank/DDBJ databases">
        <title>ChiBAC.</title>
        <authorList>
            <person name="Zenner C."/>
            <person name="Hitch T.C.A."/>
            <person name="Clavel T."/>
        </authorList>
    </citation>
    <scope>NUCLEOTIDE SEQUENCE</scope>
    <source>
        <strain evidence="4">DSM 107454</strain>
    </source>
</reference>
<gene>
    <name evidence="4" type="ORF">INF28_10350</name>
</gene>
<dbReference type="RefSeq" id="WP_226393399.1">
    <property type="nucleotide sequence ID" value="NZ_JADCKB010000024.1"/>
</dbReference>
<comment type="caution">
    <text evidence="4">The sequence shown here is derived from an EMBL/GenBank/DDBJ whole genome shotgun (WGS) entry which is preliminary data.</text>
</comment>
<comment type="similarity">
    <text evidence="1">Belongs to the bacterial solute-binding protein 1 family.</text>
</comment>
<dbReference type="PANTHER" id="PTHR43649">
    <property type="entry name" value="ARABINOSE-BINDING PROTEIN-RELATED"/>
    <property type="match status" value="1"/>
</dbReference>
<dbReference type="PANTHER" id="PTHR43649:SF34">
    <property type="entry name" value="ABC TRANSPORTER PERIPLASMIC-BINDING PROTEIN YCJN-RELATED"/>
    <property type="match status" value="1"/>
</dbReference>
<dbReference type="InterPro" id="IPR006059">
    <property type="entry name" value="SBP"/>
</dbReference>
<dbReference type="PROSITE" id="PS51257">
    <property type="entry name" value="PROKAR_LIPOPROTEIN"/>
    <property type="match status" value="1"/>
</dbReference>
<dbReference type="EMBL" id="JADCKB010000024">
    <property type="protein sequence ID" value="MBE5040859.1"/>
    <property type="molecule type" value="Genomic_DNA"/>
</dbReference>
<evidence type="ECO:0000313" key="4">
    <source>
        <dbReference type="EMBL" id="MBE5040859.1"/>
    </source>
</evidence>
<accession>A0A9D5M530</accession>
<dbReference type="Gene3D" id="3.40.190.10">
    <property type="entry name" value="Periplasmic binding protein-like II"/>
    <property type="match status" value="1"/>
</dbReference>
<dbReference type="Proteomes" id="UP000806542">
    <property type="component" value="Unassembled WGS sequence"/>
</dbReference>
<dbReference type="SUPFAM" id="SSF53850">
    <property type="entry name" value="Periplasmic binding protein-like II"/>
    <property type="match status" value="1"/>
</dbReference>
<dbReference type="AlphaFoldDB" id="A0A9D5M530"/>
<proteinExistence type="inferred from homology"/>
<dbReference type="Pfam" id="PF13416">
    <property type="entry name" value="SBP_bac_8"/>
    <property type="match status" value="1"/>
</dbReference>
<dbReference type="InterPro" id="IPR050490">
    <property type="entry name" value="Bact_solute-bd_prot1"/>
</dbReference>
<sequence>MKKTITTILFIAVAVTLTLSGCNIRNLSLGDKTTTLSIWHVYGSQTESPMNDIIDEFNQSVGKDKGIVVEVTSVSDSAAIDEAVVNAADSGNLPDIFTAYPRIVNKIDKDMLLNWNDYFSEKELSGYVEDFLSEGYFDDKFLMFPIAKSTELFFLNKTLFERFSDNTDFSDFNNIFALCDKYYDYSDGKAMLQINDYYHFFFTQIHALGGNFIENNKINTDSKEFEAAFTPLAKAAIYGGLSTDGGYASDKWKTAELISSVGSTAGIMYMRDYVTYENGDDENIETKVYTYPTLNGTNPTAIQRGTGIFGVKSDDEKKNKAIALFVKWLTEKEHNLHLATEMGYLPVTKEAFDELMSNLDTVENPKYRLVYEAVSKMYDNYSFIALPLLDNSADVQKNFEQSVKTVLSEAHKTYIKRIDGGEDKEAVMNELLTVSLSSLKKQMR</sequence>
<evidence type="ECO:0000313" key="5">
    <source>
        <dbReference type="Proteomes" id="UP000806542"/>
    </source>
</evidence>
<evidence type="ECO:0000256" key="1">
    <source>
        <dbReference type="ARBA" id="ARBA00008520"/>
    </source>
</evidence>